<feature type="domain" description="Disease resistance protein At4g27190-like leucine-rich repeats" evidence="7">
    <location>
        <begin position="885"/>
        <end position="984"/>
    </location>
</feature>
<dbReference type="PANTHER" id="PTHR33463:SF140">
    <property type="entry name" value="P-LOOP CONTAINING NUCLEOSIDE TRIPHOSPHATE HYDROLASE, LEUCINE-RICH REPEAT DOMAIN SUPERFAMILY"/>
    <property type="match status" value="1"/>
</dbReference>
<dbReference type="Gene3D" id="3.40.50.300">
    <property type="entry name" value="P-loop containing nucleotide triphosphate hydrolases"/>
    <property type="match status" value="1"/>
</dbReference>
<dbReference type="InterPro" id="IPR050905">
    <property type="entry name" value="Plant_NBS-LRR"/>
</dbReference>
<reference evidence="8" key="1">
    <citation type="submission" date="2023-03" db="EMBL/GenBank/DDBJ databases">
        <title>Chromosome-scale reference genome and RAD-based genetic map of yellow starthistle (Centaurea solstitialis) reveal putative structural variation and QTLs associated with invader traits.</title>
        <authorList>
            <person name="Reatini B."/>
            <person name="Cang F.A."/>
            <person name="Jiang Q."/>
            <person name="Mckibben M.T.W."/>
            <person name="Barker M.S."/>
            <person name="Rieseberg L.H."/>
            <person name="Dlugosch K.M."/>
        </authorList>
    </citation>
    <scope>NUCLEOTIDE SEQUENCE</scope>
    <source>
        <strain evidence="8">CAN-66</strain>
        <tissue evidence="8">Leaf</tissue>
    </source>
</reference>
<keyword evidence="5" id="KW-1133">Transmembrane helix</keyword>
<feature type="domain" description="Disease resistance protein At4g27190-like leucine-rich repeats" evidence="7">
    <location>
        <begin position="1210"/>
        <end position="1311"/>
    </location>
</feature>
<comment type="caution">
    <text evidence="8">The sequence shown here is derived from an EMBL/GenBank/DDBJ whole genome shotgun (WGS) entry which is preliminary data.</text>
</comment>
<evidence type="ECO:0000313" key="8">
    <source>
        <dbReference type="EMBL" id="KAJ9558431.1"/>
    </source>
</evidence>
<dbReference type="InterPro" id="IPR027417">
    <property type="entry name" value="P-loop_NTPase"/>
</dbReference>
<dbReference type="Gene3D" id="1.10.8.430">
    <property type="entry name" value="Helical domain of apoptotic protease-activating factors"/>
    <property type="match status" value="1"/>
</dbReference>
<evidence type="ECO:0000259" key="7">
    <source>
        <dbReference type="Pfam" id="PF23247"/>
    </source>
</evidence>
<feature type="domain" description="Disease resistance protein At4g27190-like leucine-rich repeats" evidence="7">
    <location>
        <begin position="1076"/>
        <end position="1198"/>
    </location>
</feature>
<evidence type="ECO:0000313" key="9">
    <source>
        <dbReference type="Proteomes" id="UP001172457"/>
    </source>
</evidence>
<dbReference type="Pfam" id="PF23247">
    <property type="entry name" value="LRR_RPS2"/>
    <property type="match status" value="3"/>
</dbReference>
<dbReference type="PANTHER" id="PTHR33463">
    <property type="entry name" value="NB-ARC DOMAIN-CONTAINING PROTEIN-RELATED"/>
    <property type="match status" value="1"/>
</dbReference>
<keyword evidence="4" id="KW-0067">ATP-binding</keyword>
<dbReference type="Pfam" id="PF00931">
    <property type="entry name" value="NB-ARC"/>
    <property type="match status" value="1"/>
</dbReference>
<organism evidence="8 9">
    <name type="scientific">Centaurea solstitialis</name>
    <name type="common">yellow star-thistle</name>
    <dbReference type="NCBI Taxonomy" id="347529"/>
    <lineage>
        <taxon>Eukaryota</taxon>
        <taxon>Viridiplantae</taxon>
        <taxon>Streptophyta</taxon>
        <taxon>Embryophyta</taxon>
        <taxon>Tracheophyta</taxon>
        <taxon>Spermatophyta</taxon>
        <taxon>Magnoliopsida</taxon>
        <taxon>eudicotyledons</taxon>
        <taxon>Gunneridae</taxon>
        <taxon>Pentapetalae</taxon>
        <taxon>asterids</taxon>
        <taxon>campanulids</taxon>
        <taxon>Asterales</taxon>
        <taxon>Asteraceae</taxon>
        <taxon>Carduoideae</taxon>
        <taxon>Cardueae</taxon>
        <taxon>Centaureinae</taxon>
        <taxon>Centaurea</taxon>
    </lineage>
</organism>
<dbReference type="SUPFAM" id="SSF52540">
    <property type="entry name" value="P-loop containing nucleoside triphosphate hydrolases"/>
    <property type="match status" value="1"/>
</dbReference>
<evidence type="ECO:0008006" key="10">
    <source>
        <dbReference type="Google" id="ProtNLM"/>
    </source>
</evidence>
<evidence type="ECO:0000256" key="4">
    <source>
        <dbReference type="ARBA" id="ARBA00022840"/>
    </source>
</evidence>
<dbReference type="GO" id="GO:0006952">
    <property type="term" value="P:defense response"/>
    <property type="evidence" value="ECO:0007669"/>
    <property type="project" value="UniProtKB-KW"/>
</dbReference>
<keyword evidence="9" id="KW-1185">Reference proteome</keyword>
<name>A0AA38TN55_9ASTR</name>
<accession>A0AA38TN55</accession>
<evidence type="ECO:0000259" key="6">
    <source>
        <dbReference type="Pfam" id="PF00931"/>
    </source>
</evidence>
<dbReference type="Proteomes" id="UP001172457">
    <property type="component" value="Chromosome 3"/>
</dbReference>
<keyword evidence="5" id="KW-0472">Membrane</keyword>
<dbReference type="InterPro" id="IPR032675">
    <property type="entry name" value="LRR_dom_sf"/>
</dbReference>
<sequence>MLVKDTTTKDKLRLSVSKVIIVAFCWPIWLHRNKKLFNETCKKEKEIFSEIQYLAFDWIRCRTKFGRLLNWDSWVCNPVESVISWGIFDVIANLNSHQEMVDVVIGSASNLIATIAGKLIVETGRHLGYVVFYNSYVENLRKQVDKLMVKSEGITLEVQEATRKGQIIAPEVEKWFTSVDEIYEDSTKFLEIEVGEQNKGILKGWCPNIKKRYILSRKANKKTQNAATLKGEVFPKISYPAPPLAVGDRSIGDFKNIESRVPTIGQLMKSLRDGTRQIISVCGMGGSGKTTMVEEAARLAQREKLFDEIIMAAVSKEHDLMKVQEDLAKWLGLVFEATTLEGRADELWRRLLPSKKGNLVILDDVWKHINLKNIGIPFGKEYNNCKVLLTSRNKDVCEAMGCQDVLTLNILTDKEALSLLEEIVGDHMQHDDDPDLREIASNIANECGGLPIAIVCLGRALKDKKKVVWKDTLLRLQKFVVPTNIEGVKKDVYQSLQLSYDLLEDEEARKLFILCCLYPEHANVPLEALVRCGFGLGLFKHVDFIIQARDRVHSLTDKLRSHFLLLNGESKSTVKVHNVLRAVGISVASTTTLEPNLERFSAMVIHEDRWPRDMADGEYNAVSVVSNQMSELPSCGLDFRKLQLVQLACPKLSLEKLKTMFQKMKKVRVVELWNMSLLTFSSILSSLPRDIFALCIDCKMEDIGDIRDIETEKKFVNLEILSLGNSDIKELPKEVGNFASLRLLDMSGCRQLKRISPGVISSLSKLEELDTGSKWWGDEEKGDASLTELKSLTNLKYLGIRVKSSTSPLPKALFEKLQTYAISVGVGLEKSRSFNKRILLLKLEITDTHLGGGIDNLLQTNTEKVFLIGDGIKTALKELRQGGFRTVKSLTVQCCDSKGTEYLLDYGYASNLVGVFTNMEKLRMDKVTHLKGILRHDGQGRLPIRSFSSLRKIHVSDLPAMTHLFTESVATNLVNLERLDIECCRNMEQVIFNPRPSALASTLEKIVFPKLTDLVLNDVASLVCFSEGINLQVVFPQLRVLKLKYLRNFYSFCPDEIKRDSKGNIQGTKAQPLFDPKVEFSRLSELTICNIGNIKDVWCGHLPNLVHLQELYIQFCDTMEDVISIQRTSVSFPSLETLELSELDSIKELWSKQSIPTSQFSKLKFLRVEKCRNLINVFPSDLETRFPSLEKLEVEKCDSLKQVLGFKGVQVRNLKSVFVDECPNLRNLCSFQTFKDLSNLQTLDLSNCKMIKEVVEDEDINVKMKQVISMDKLEEVKLAFLPNLSCFSNTKCDMEMAELTQVIVNNCPKMHAFSGSWVIAPKRKYAVIDDQIGPMRHWFSSWEL</sequence>
<dbReference type="InterPro" id="IPR002182">
    <property type="entry name" value="NB-ARC"/>
</dbReference>
<feature type="domain" description="NB-ARC" evidence="6">
    <location>
        <begin position="264"/>
        <end position="427"/>
    </location>
</feature>
<proteinExistence type="inferred from homology"/>
<evidence type="ECO:0000256" key="3">
    <source>
        <dbReference type="ARBA" id="ARBA00022821"/>
    </source>
</evidence>
<keyword evidence="5" id="KW-0812">Transmembrane</keyword>
<keyword evidence="4" id="KW-0547">Nucleotide-binding</keyword>
<evidence type="ECO:0000256" key="5">
    <source>
        <dbReference type="SAM" id="Phobius"/>
    </source>
</evidence>
<dbReference type="Gene3D" id="3.80.10.10">
    <property type="entry name" value="Ribonuclease Inhibitor"/>
    <property type="match status" value="3"/>
</dbReference>
<comment type="similarity">
    <text evidence="1">Belongs to the disease resistance NB-LRR family.</text>
</comment>
<dbReference type="InterPro" id="IPR042197">
    <property type="entry name" value="Apaf_helical"/>
</dbReference>
<dbReference type="InterPro" id="IPR057135">
    <property type="entry name" value="At4g27190-like_LRR"/>
</dbReference>
<dbReference type="PRINTS" id="PR00364">
    <property type="entry name" value="DISEASERSIST"/>
</dbReference>
<feature type="transmembrane region" description="Helical" evidence="5">
    <location>
        <begin position="12"/>
        <end position="30"/>
    </location>
</feature>
<keyword evidence="2" id="KW-0433">Leucine-rich repeat</keyword>
<dbReference type="GO" id="GO:0005524">
    <property type="term" value="F:ATP binding"/>
    <property type="evidence" value="ECO:0007669"/>
    <property type="project" value="UniProtKB-KW"/>
</dbReference>
<protein>
    <recommendedName>
        <fullName evidence="10">NB-ARC domain-containing protein</fullName>
    </recommendedName>
</protein>
<evidence type="ECO:0000256" key="1">
    <source>
        <dbReference type="ARBA" id="ARBA00008894"/>
    </source>
</evidence>
<keyword evidence="3" id="KW-0611">Plant defense</keyword>
<dbReference type="GO" id="GO:0043531">
    <property type="term" value="F:ADP binding"/>
    <property type="evidence" value="ECO:0007669"/>
    <property type="project" value="InterPro"/>
</dbReference>
<dbReference type="SUPFAM" id="SSF52058">
    <property type="entry name" value="L domain-like"/>
    <property type="match status" value="2"/>
</dbReference>
<gene>
    <name evidence="8" type="ORF">OSB04_013045</name>
</gene>
<dbReference type="EMBL" id="JARYMX010000003">
    <property type="protein sequence ID" value="KAJ9558431.1"/>
    <property type="molecule type" value="Genomic_DNA"/>
</dbReference>
<evidence type="ECO:0000256" key="2">
    <source>
        <dbReference type="ARBA" id="ARBA00022614"/>
    </source>
</evidence>